<dbReference type="SUPFAM" id="SSF56784">
    <property type="entry name" value="HAD-like"/>
    <property type="match status" value="1"/>
</dbReference>
<comment type="similarity">
    <text evidence="3">Belongs to the HAD-like hydrolase superfamily. CbbY/CbbZ/Gph/YieH family.</text>
</comment>
<comment type="pathway">
    <text evidence="2">Organic acid metabolism; glycolate biosynthesis; glycolate from 2-phosphoglycolate: step 1/1.</text>
</comment>
<dbReference type="InterPro" id="IPR006439">
    <property type="entry name" value="HAD-SF_hydro_IA"/>
</dbReference>
<dbReference type="InterPro" id="IPR023198">
    <property type="entry name" value="PGP-like_dom2"/>
</dbReference>
<dbReference type="InterPro" id="IPR036412">
    <property type="entry name" value="HAD-like_sf"/>
</dbReference>
<protein>
    <recommendedName>
        <fullName evidence="4">phosphoglycolate phosphatase</fullName>
        <ecNumber evidence="4">3.1.3.18</ecNumber>
    </recommendedName>
</protein>
<dbReference type="RefSeq" id="WP_100336471.1">
    <property type="nucleotide sequence ID" value="NZ_PGFA01000001.1"/>
</dbReference>
<comment type="catalytic activity">
    <reaction evidence="1">
        <text>2-phosphoglycolate + H2O = glycolate + phosphate</text>
        <dbReference type="Rhea" id="RHEA:14369"/>
        <dbReference type="ChEBI" id="CHEBI:15377"/>
        <dbReference type="ChEBI" id="CHEBI:29805"/>
        <dbReference type="ChEBI" id="CHEBI:43474"/>
        <dbReference type="ChEBI" id="CHEBI:58033"/>
        <dbReference type="EC" id="3.1.3.18"/>
    </reaction>
</comment>
<dbReference type="Pfam" id="PF13419">
    <property type="entry name" value="HAD_2"/>
    <property type="match status" value="1"/>
</dbReference>
<dbReference type="EC" id="3.1.3.18" evidence="4"/>
<dbReference type="EMBL" id="PGFA01000001">
    <property type="protein sequence ID" value="PJJ60844.1"/>
    <property type="molecule type" value="Genomic_DNA"/>
</dbReference>
<keyword evidence="6" id="KW-1185">Reference proteome</keyword>
<dbReference type="InterPro" id="IPR041492">
    <property type="entry name" value="HAD_2"/>
</dbReference>
<dbReference type="GO" id="GO:0008967">
    <property type="term" value="F:phosphoglycolate phosphatase activity"/>
    <property type="evidence" value="ECO:0007669"/>
    <property type="project" value="UniProtKB-EC"/>
</dbReference>
<dbReference type="Gene3D" id="1.10.150.240">
    <property type="entry name" value="Putative phosphatase, domain 2"/>
    <property type="match status" value="1"/>
</dbReference>
<dbReference type="InterPro" id="IPR023214">
    <property type="entry name" value="HAD_sf"/>
</dbReference>
<evidence type="ECO:0000313" key="6">
    <source>
        <dbReference type="Proteomes" id="UP000228535"/>
    </source>
</evidence>
<proteinExistence type="inferred from homology"/>
<dbReference type="PANTHER" id="PTHR43434">
    <property type="entry name" value="PHOSPHOGLYCOLATE PHOSPHATASE"/>
    <property type="match status" value="1"/>
</dbReference>
<reference evidence="5 6" key="1">
    <citation type="submission" date="2017-11" db="EMBL/GenBank/DDBJ databases">
        <title>Genomic Encyclopedia of Archaeal and Bacterial Type Strains, Phase II (KMG-II): From Individual Species to Whole Genera.</title>
        <authorList>
            <person name="Goeker M."/>
        </authorList>
    </citation>
    <scope>NUCLEOTIDE SEQUENCE [LARGE SCALE GENOMIC DNA]</scope>
    <source>
        <strain evidence="5 6">DSM 11115</strain>
    </source>
</reference>
<dbReference type="InterPro" id="IPR050155">
    <property type="entry name" value="HAD-like_hydrolase_sf"/>
</dbReference>
<evidence type="ECO:0000256" key="2">
    <source>
        <dbReference type="ARBA" id="ARBA00004818"/>
    </source>
</evidence>
<dbReference type="PANTHER" id="PTHR43434:SF1">
    <property type="entry name" value="PHOSPHOGLYCOLATE PHOSPHATASE"/>
    <property type="match status" value="1"/>
</dbReference>
<evidence type="ECO:0000256" key="4">
    <source>
        <dbReference type="ARBA" id="ARBA00013078"/>
    </source>
</evidence>
<evidence type="ECO:0000256" key="1">
    <source>
        <dbReference type="ARBA" id="ARBA00000830"/>
    </source>
</evidence>
<gene>
    <name evidence="5" type="ORF">CLV45_2278</name>
</gene>
<sequence length="209" mass="23777">MQLHLDSLIFDLDGTLWDATATVAEGFHRARQRVEYVTHDVTLDQVRAVTGQPYPVVYERLFPELSPAQREEFRHICAVEELRSARERGGVPYPVLRETLEYLRGKYRLFIVSNCQTGYIEAFLDHTQTGELFEGHQCFGTKNLPKADNIREIVEQFGLQQPAYVGDTEGDHSACRANGLPFLFAAYGFGTAPDYEARLDTFGDLRQLL</sequence>
<comment type="caution">
    <text evidence="5">The sequence shown here is derived from an EMBL/GenBank/DDBJ whole genome shotgun (WGS) entry which is preliminary data.</text>
</comment>
<accession>A0A2M9BSB5</accession>
<evidence type="ECO:0000256" key="3">
    <source>
        <dbReference type="ARBA" id="ARBA00006171"/>
    </source>
</evidence>
<dbReference type="GO" id="GO:0006281">
    <property type="term" value="P:DNA repair"/>
    <property type="evidence" value="ECO:0007669"/>
    <property type="project" value="TreeGrafter"/>
</dbReference>
<dbReference type="AlphaFoldDB" id="A0A2M9BSB5"/>
<dbReference type="Proteomes" id="UP000228535">
    <property type="component" value="Unassembled WGS sequence"/>
</dbReference>
<dbReference type="OrthoDB" id="9792518at2"/>
<organism evidence="5 6">
    <name type="scientific">Hymenobacter chitinivorans DSM 11115</name>
    <dbReference type="NCBI Taxonomy" id="1121954"/>
    <lineage>
        <taxon>Bacteria</taxon>
        <taxon>Pseudomonadati</taxon>
        <taxon>Bacteroidota</taxon>
        <taxon>Cytophagia</taxon>
        <taxon>Cytophagales</taxon>
        <taxon>Hymenobacteraceae</taxon>
        <taxon>Hymenobacter</taxon>
    </lineage>
</organism>
<evidence type="ECO:0000313" key="5">
    <source>
        <dbReference type="EMBL" id="PJJ60844.1"/>
    </source>
</evidence>
<dbReference type="NCBIfam" id="TIGR01549">
    <property type="entry name" value="HAD-SF-IA-v1"/>
    <property type="match status" value="1"/>
</dbReference>
<dbReference type="Gene3D" id="3.40.50.1000">
    <property type="entry name" value="HAD superfamily/HAD-like"/>
    <property type="match status" value="1"/>
</dbReference>
<name>A0A2M9BSB5_9BACT</name>